<evidence type="ECO:0000313" key="1">
    <source>
        <dbReference type="EMBL" id="NBG67156.1"/>
    </source>
</evidence>
<keyword evidence="2" id="KW-1185">Reference proteome</keyword>
<gene>
    <name evidence="1" type="ORF">GQN54_13585</name>
</gene>
<dbReference type="RefSeq" id="WP_160634099.1">
    <property type="nucleotide sequence ID" value="NZ_WWNE01000012.1"/>
</dbReference>
<sequence>MDLQISDSNESIETWLLKDFVTDDLRTDLKDVAILIVPVENLRENVHLAFPIGTEGILGYFKEQLQSNIKIDICITDEDYQEYAFYSNYKRLGDFVIKKVAIPVFVTVLSSFVIQKIIAEDNSQPQIEIKDESVNVTINNHISTLAEKKYLEPTQIKFSVTVVDSSGTSKKFSYEGPATNIDTVLKSLKDYEN</sequence>
<dbReference type="Proteomes" id="UP000470771">
    <property type="component" value="Unassembled WGS sequence"/>
</dbReference>
<comment type="caution">
    <text evidence="1">The sequence shown here is derived from an EMBL/GenBank/DDBJ whole genome shotgun (WGS) entry which is preliminary data.</text>
</comment>
<proteinExistence type="predicted"/>
<dbReference type="EMBL" id="WWNE01000012">
    <property type="protein sequence ID" value="NBG67156.1"/>
    <property type="molecule type" value="Genomic_DNA"/>
</dbReference>
<evidence type="ECO:0000313" key="2">
    <source>
        <dbReference type="Proteomes" id="UP000470771"/>
    </source>
</evidence>
<reference evidence="1 2" key="1">
    <citation type="submission" date="2019-12" db="EMBL/GenBank/DDBJ databases">
        <authorList>
            <person name="Zhao J."/>
        </authorList>
    </citation>
    <scope>NUCLEOTIDE SEQUENCE [LARGE SCALE GENOMIC DNA]</scope>
    <source>
        <strain evidence="1 2">S-15</strain>
    </source>
</reference>
<name>A0A6N9NKD3_9FLAO</name>
<protein>
    <submittedName>
        <fullName evidence="1">Uncharacterized protein</fullName>
    </submittedName>
</protein>
<accession>A0A6N9NKD3</accession>
<organism evidence="1 2">
    <name type="scientific">Acidiluteibacter ferrifornacis</name>
    <dbReference type="NCBI Taxonomy" id="2692424"/>
    <lineage>
        <taxon>Bacteria</taxon>
        <taxon>Pseudomonadati</taxon>
        <taxon>Bacteroidota</taxon>
        <taxon>Flavobacteriia</taxon>
        <taxon>Flavobacteriales</taxon>
        <taxon>Cryomorphaceae</taxon>
        <taxon>Acidiluteibacter</taxon>
    </lineage>
</organism>
<dbReference type="AlphaFoldDB" id="A0A6N9NKD3"/>